<dbReference type="Proteomes" id="UP001501842">
    <property type="component" value="Unassembled WGS sequence"/>
</dbReference>
<evidence type="ECO:0000256" key="1">
    <source>
        <dbReference type="SAM" id="Phobius"/>
    </source>
</evidence>
<evidence type="ECO:0008006" key="4">
    <source>
        <dbReference type="Google" id="ProtNLM"/>
    </source>
</evidence>
<evidence type="ECO:0000313" key="2">
    <source>
        <dbReference type="EMBL" id="GAA2719406.1"/>
    </source>
</evidence>
<dbReference type="InterPro" id="IPR011042">
    <property type="entry name" value="6-blade_b-propeller_TolB-like"/>
</dbReference>
<keyword evidence="3" id="KW-1185">Reference proteome</keyword>
<accession>A0ABP6GDH5</accession>
<protein>
    <recommendedName>
        <fullName evidence="4">WD40 repeat protein</fullName>
    </recommendedName>
</protein>
<dbReference type="EMBL" id="BAAATZ010000002">
    <property type="protein sequence ID" value="GAA2719406.1"/>
    <property type="molecule type" value="Genomic_DNA"/>
</dbReference>
<reference evidence="3" key="1">
    <citation type="journal article" date="2019" name="Int. J. Syst. Evol. Microbiol.">
        <title>The Global Catalogue of Microorganisms (GCM) 10K type strain sequencing project: providing services to taxonomists for standard genome sequencing and annotation.</title>
        <authorList>
            <consortium name="The Broad Institute Genomics Platform"/>
            <consortium name="The Broad Institute Genome Sequencing Center for Infectious Disease"/>
            <person name="Wu L."/>
            <person name="Ma J."/>
        </authorList>
    </citation>
    <scope>NUCLEOTIDE SEQUENCE [LARGE SCALE GENOMIC DNA]</scope>
    <source>
        <strain evidence="3">JCM 8201</strain>
    </source>
</reference>
<keyword evidence="1" id="KW-1133">Transmembrane helix</keyword>
<name>A0ABP6GDH5_9ACTN</name>
<dbReference type="RefSeq" id="WP_344448418.1">
    <property type="nucleotide sequence ID" value="NZ_BAAATZ010000002.1"/>
</dbReference>
<evidence type="ECO:0000313" key="3">
    <source>
        <dbReference type="Proteomes" id="UP001501842"/>
    </source>
</evidence>
<keyword evidence="1" id="KW-0812">Transmembrane</keyword>
<organism evidence="2 3">
    <name type="scientific">Actinocorallia aurantiaca</name>
    <dbReference type="NCBI Taxonomy" id="46204"/>
    <lineage>
        <taxon>Bacteria</taxon>
        <taxon>Bacillati</taxon>
        <taxon>Actinomycetota</taxon>
        <taxon>Actinomycetes</taxon>
        <taxon>Streptosporangiales</taxon>
        <taxon>Thermomonosporaceae</taxon>
        <taxon>Actinocorallia</taxon>
    </lineage>
</organism>
<gene>
    <name evidence="2" type="ORF">GCM10010439_04860</name>
</gene>
<dbReference type="SUPFAM" id="SSF82171">
    <property type="entry name" value="DPP6 N-terminal domain-like"/>
    <property type="match status" value="1"/>
</dbReference>
<keyword evidence="1" id="KW-0472">Membrane</keyword>
<dbReference type="Gene3D" id="2.120.10.30">
    <property type="entry name" value="TolB, C-terminal domain"/>
    <property type="match status" value="1"/>
</dbReference>
<sequence length="401" mass="43018">MNVEDRLRAALHGTADLVEDRPRPLPAVRRGRGITRFLPAWAALVVALVVLGPFVLPDGEPDAPIPASSPSYAIGSAPEFYVAVYGAEEGRPSRFEARSTATGEVRDVNYAGNRESFVSIASIPDDERKGVSSFHLLTRLGPGFQPGCAKYTVYNIGFSAEGRFTQWGTGSISFVALDGTPANLATTPKGDEIAYSYESCGRKVVEGNTEHYVGDGATGERKIAHHWAGTTTIWGAEGKVLNLAYSPDGHSLAVFRQRDIEGGEEPRNELLLMRTADPSDTTSLLEEAGNAPFQTDGAGPLLSNAMITPDGKKVLTLSSEPHEAGTGYEIKESPLSKGEARSWGLLTAISVESYGNPRTLLKQHPSGPEVLFQIGIKTLMHGSQGTRTITIEEEPPDDLAW</sequence>
<comment type="caution">
    <text evidence="2">The sequence shown here is derived from an EMBL/GenBank/DDBJ whole genome shotgun (WGS) entry which is preliminary data.</text>
</comment>
<proteinExistence type="predicted"/>
<feature type="transmembrane region" description="Helical" evidence="1">
    <location>
        <begin position="37"/>
        <end position="56"/>
    </location>
</feature>